<proteinExistence type="predicted"/>
<evidence type="ECO:0000256" key="3">
    <source>
        <dbReference type="ARBA" id="ARBA00022806"/>
    </source>
</evidence>
<dbReference type="InterPro" id="IPR014001">
    <property type="entry name" value="Helicase_ATP-bd"/>
</dbReference>
<dbReference type="AlphaFoldDB" id="A0A381RPT0"/>
<dbReference type="InterPro" id="IPR044742">
    <property type="entry name" value="DEAD/DEAH_RhlB"/>
</dbReference>
<dbReference type="PROSITE" id="PS51195">
    <property type="entry name" value="Q_MOTIF"/>
    <property type="match status" value="1"/>
</dbReference>
<dbReference type="Gene3D" id="3.40.50.300">
    <property type="entry name" value="P-loop containing nucleotide triphosphate hydrolases"/>
    <property type="match status" value="2"/>
</dbReference>
<accession>A0A381RPT0</accession>
<name>A0A381RPT0_9ZZZZ</name>
<dbReference type="PANTHER" id="PTHR47959:SF13">
    <property type="entry name" value="ATP-DEPENDENT RNA HELICASE RHLE"/>
    <property type="match status" value="1"/>
</dbReference>
<reference evidence="8" key="1">
    <citation type="submission" date="2018-05" db="EMBL/GenBank/DDBJ databases">
        <authorList>
            <person name="Lanie J.A."/>
            <person name="Ng W.-L."/>
            <person name="Kazmierczak K.M."/>
            <person name="Andrzejewski T.M."/>
            <person name="Davidsen T.M."/>
            <person name="Wayne K.J."/>
            <person name="Tettelin H."/>
            <person name="Glass J.I."/>
            <person name="Rusch D."/>
            <person name="Podicherti R."/>
            <person name="Tsui H.-C.T."/>
            <person name="Winkler M.E."/>
        </authorList>
    </citation>
    <scope>NUCLEOTIDE SEQUENCE</scope>
</reference>
<feature type="domain" description="Helicase C-terminal" evidence="6">
    <location>
        <begin position="254"/>
        <end position="390"/>
    </location>
</feature>
<feature type="domain" description="DEAD-box RNA helicase Q" evidence="7">
    <location>
        <begin position="11"/>
        <end position="39"/>
    </location>
</feature>
<sequence length="390" mass="41950">MPAAVVQAEPIPFDQLNLAPELALGVQDRGFTETTSIQTAVFPIVTARRDLIASAETGSGKTAAYLLPALNRMLNADRASKTTTPRPTKMLVLGPTRELVVQIEDDLQGFVYHTSLTSAAIFGGTPMGPQMQALSAGVDVIVATPGRLLDHLRSGAPTFEGLETLVLDEADRMLDMGFWPDVRRIVSNLPHSRQADGTGRQTLLFSATIPDWVLTPLKELAHDPAYVQIGRRGAPADGISHAVERMPASRKTGWLTSFLVKTPGSVLVFVNTKRGTERLARSLSSAGIKATALHADRSQSLRLAAVGGFRSGRYRVLVATDVAARGLDIDGIKYVVNFEVPPNRDTYIHRVGRTARLDATGSALTLAAPDELPAVRALQASIDLKLREHS</sequence>
<evidence type="ECO:0008006" key="9">
    <source>
        <dbReference type="Google" id="ProtNLM"/>
    </source>
</evidence>
<protein>
    <recommendedName>
        <fullName evidence="9">RNA helicase</fullName>
    </recommendedName>
</protein>
<organism evidence="8">
    <name type="scientific">marine metagenome</name>
    <dbReference type="NCBI Taxonomy" id="408172"/>
    <lineage>
        <taxon>unclassified sequences</taxon>
        <taxon>metagenomes</taxon>
        <taxon>ecological metagenomes</taxon>
    </lineage>
</organism>
<dbReference type="SUPFAM" id="SSF52540">
    <property type="entry name" value="P-loop containing nucleoside triphosphate hydrolases"/>
    <property type="match status" value="1"/>
</dbReference>
<dbReference type="InterPro" id="IPR001650">
    <property type="entry name" value="Helicase_C-like"/>
</dbReference>
<dbReference type="InterPro" id="IPR000629">
    <property type="entry name" value="RNA-helicase_DEAD-box_CS"/>
</dbReference>
<evidence type="ECO:0000313" key="8">
    <source>
        <dbReference type="EMBL" id="SUZ90873.1"/>
    </source>
</evidence>
<dbReference type="SMART" id="SM00487">
    <property type="entry name" value="DEXDc"/>
    <property type="match status" value="1"/>
</dbReference>
<dbReference type="CDD" id="cd00268">
    <property type="entry name" value="DEADc"/>
    <property type="match status" value="1"/>
</dbReference>
<keyword evidence="4" id="KW-0067">ATP-binding</keyword>
<evidence type="ECO:0000256" key="1">
    <source>
        <dbReference type="ARBA" id="ARBA00022741"/>
    </source>
</evidence>
<dbReference type="CDD" id="cd18787">
    <property type="entry name" value="SF2_C_DEAD"/>
    <property type="match status" value="1"/>
</dbReference>
<keyword evidence="1" id="KW-0547">Nucleotide-binding</keyword>
<keyword evidence="2" id="KW-0378">Hydrolase</keyword>
<dbReference type="GO" id="GO:0005524">
    <property type="term" value="F:ATP binding"/>
    <property type="evidence" value="ECO:0007669"/>
    <property type="project" value="UniProtKB-KW"/>
</dbReference>
<dbReference type="PROSITE" id="PS51194">
    <property type="entry name" value="HELICASE_CTER"/>
    <property type="match status" value="1"/>
</dbReference>
<evidence type="ECO:0000256" key="4">
    <source>
        <dbReference type="ARBA" id="ARBA00022840"/>
    </source>
</evidence>
<dbReference type="PANTHER" id="PTHR47959">
    <property type="entry name" value="ATP-DEPENDENT RNA HELICASE RHLE-RELATED"/>
    <property type="match status" value="1"/>
</dbReference>
<evidence type="ECO:0000259" key="7">
    <source>
        <dbReference type="PROSITE" id="PS51195"/>
    </source>
</evidence>
<dbReference type="InterPro" id="IPR050079">
    <property type="entry name" value="DEAD_box_RNA_helicase"/>
</dbReference>
<dbReference type="GO" id="GO:0005829">
    <property type="term" value="C:cytosol"/>
    <property type="evidence" value="ECO:0007669"/>
    <property type="project" value="TreeGrafter"/>
</dbReference>
<dbReference type="PROSITE" id="PS51192">
    <property type="entry name" value="HELICASE_ATP_BIND_1"/>
    <property type="match status" value="1"/>
</dbReference>
<dbReference type="InterPro" id="IPR027417">
    <property type="entry name" value="P-loop_NTPase"/>
</dbReference>
<dbReference type="EMBL" id="UINC01001930">
    <property type="protein sequence ID" value="SUZ90873.1"/>
    <property type="molecule type" value="Genomic_DNA"/>
</dbReference>
<dbReference type="PROSITE" id="PS00039">
    <property type="entry name" value="DEAD_ATP_HELICASE"/>
    <property type="match status" value="1"/>
</dbReference>
<keyword evidence="3" id="KW-0347">Helicase</keyword>
<dbReference type="InterPro" id="IPR011545">
    <property type="entry name" value="DEAD/DEAH_box_helicase_dom"/>
</dbReference>
<dbReference type="Pfam" id="PF00270">
    <property type="entry name" value="DEAD"/>
    <property type="match status" value="1"/>
</dbReference>
<evidence type="ECO:0000259" key="6">
    <source>
        <dbReference type="PROSITE" id="PS51194"/>
    </source>
</evidence>
<gene>
    <name evidence="8" type="ORF">METZ01_LOCUS43727</name>
</gene>
<feature type="domain" description="Helicase ATP-binding" evidence="5">
    <location>
        <begin position="42"/>
        <end position="227"/>
    </location>
</feature>
<dbReference type="InterPro" id="IPR014014">
    <property type="entry name" value="RNA_helicase_DEAD_Q_motif"/>
</dbReference>
<dbReference type="GO" id="GO:0003676">
    <property type="term" value="F:nucleic acid binding"/>
    <property type="evidence" value="ECO:0007669"/>
    <property type="project" value="InterPro"/>
</dbReference>
<evidence type="ECO:0000256" key="2">
    <source>
        <dbReference type="ARBA" id="ARBA00022801"/>
    </source>
</evidence>
<dbReference type="GO" id="GO:0016787">
    <property type="term" value="F:hydrolase activity"/>
    <property type="evidence" value="ECO:0007669"/>
    <property type="project" value="UniProtKB-KW"/>
</dbReference>
<dbReference type="GO" id="GO:0003724">
    <property type="term" value="F:RNA helicase activity"/>
    <property type="evidence" value="ECO:0007669"/>
    <property type="project" value="InterPro"/>
</dbReference>
<dbReference type="Pfam" id="PF00271">
    <property type="entry name" value="Helicase_C"/>
    <property type="match status" value="1"/>
</dbReference>
<dbReference type="SMART" id="SM00490">
    <property type="entry name" value="HELICc"/>
    <property type="match status" value="1"/>
</dbReference>
<evidence type="ECO:0000259" key="5">
    <source>
        <dbReference type="PROSITE" id="PS51192"/>
    </source>
</evidence>